<accession>A0A4U1I9P4</accession>
<organism evidence="14 15">
    <name type="scientific">Trinickia terrae</name>
    <dbReference type="NCBI Taxonomy" id="2571161"/>
    <lineage>
        <taxon>Bacteria</taxon>
        <taxon>Pseudomonadati</taxon>
        <taxon>Pseudomonadota</taxon>
        <taxon>Betaproteobacteria</taxon>
        <taxon>Burkholderiales</taxon>
        <taxon>Burkholderiaceae</taxon>
        <taxon>Trinickia</taxon>
    </lineage>
</organism>
<dbReference type="AlphaFoldDB" id="A0A4U1I9P4"/>
<comment type="subunit">
    <text evidence="7">Heterotetramer of 2 MoaD subunits and 2 MoaE subunits. Also stable as homodimer. The enzyme changes between these two forms during catalysis.</text>
</comment>
<evidence type="ECO:0000256" key="12">
    <source>
        <dbReference type="ARBA" id="ARBA00049878"/>
    </source>
</evidence>
<comment type="catalytic activity">
    <reaction evidence="12">
        <text>2 [molybdopterin-synthase sulfur-carrier protein]-C-terminal-Gly-aminoethanethioate + cyclic pyranopterin phosphate + H2O = molybdopterin + 2 [molybdopterin-synthase sulfur-carrier protein]-C-terminal Gly-Gly + 2 H(+)</text>
        <dbReference type="Rhea" id="RHEA:26333"/>
        <dbReference type="Rhea" id="RHEA-COMP:12202"/>
        <dbReference type="Rhea" id="RHEA-COMP:19907"/>
        <dbReference type="ChEBI" id="CHEBI:15377"/>
        <dbReference type="ChEBI" id="CHEBI:15378"/>
        <dbReference type="ChEBI" id="CHEBI:58698"/>
        <dbReference type="ChEBI" id="CHEBI:59648"/>
        <dbReference type="ChEBI" id="CHEBI:90778"/>
        <dbReference type="ChEBI" id="CHEBI:232372"/>
        <dbReference type="EC" id="2.8.1.12"/>
    </reaction>
</comment>
<evidence type="ECO:0000313" key="15">
    <source>
        <dbReference type="Proteomes" id="UP000305539"/>
    </source>
</evidence>
<dbReference type="OrthoDB" id="9803224at2"/>
<dbReference type="PANTHER" id="PTHR23404">
    <property type="entry name" value="MOLYBDOPTERIN SYNTHASE RELATED"/>
    <property type="match status" value="1"/>
</dbReference>
<evidence type="ECO:0000256" key="2">
    <source>
        <dbReference type="ARBA" id="ARBA00005426"/>
    </source>
</evidence>
<dbReference type="Proteomes" id="UP000305539">
    <property type="component" value="Unassembled WGS sequence"/>
</dbReference>
<evidence type="ECO:0000313" key="14">
    <source>
        <dbReference type="EMBL" id="TKC90203.1"/>
    </source>
</evidence>
<name>A0A4U1I9P4_9BURK</name>
<protein>
    <recommendedName>
        <fullName evidence="4">Molybdopterin synthase catalytic subunit</fullName>
        <ecNumber evidence="3">2.8.1.12</ecNumber>
    </recommendedName>
    <alternativeName>
        <fullName evidence="10">MPT synthase subunit 2</fullName>
    </alternativeName>
    <alternativeName>
        <fullName evidence="8">Molybdenum cofactor biosynthesis protein E</fullName>
    </alternativeName>
    <alternativeName>
        <fullName evidence="9">Molybdopterin-converting factor large subunit</fullName>
    </alternativeName>
    <alternativeName>
        <fullName evidence="11">Molybdopterin-converting factor subunit 2</fullName>
    </alternativeName>
</protein>
<keyword evidence="6" id="KW-0501">Molybdenum cofactor biosynthesis</keyword>
<dbReference type="Gene3D" id="3.90.1170.40">
    <property type="entry name" value="Molybdopterin biosynthesis MoaE subunit"/>
    <property type="match status" value="1"/>
</dbReference>
<evidence type="ECO:0000256" key="6">
    <source>
        <dbReference type="ARBA" id="ARBA00023150"/>
    </source>
</evidence>
<evidence type="ECO:0000256" key="4">
    <source>
        <dbReference type="ARBA" id="ARBA00013858"/>
    </source>
</evidence>
<sequence>MTVRVQTADFDLTAEVAGLRADNPKVGAIACFVGTVRDLNEGERVEAMELEHYPGMTEKALEAIAAESRRRWPGSDVLIVHRVGKLYPLDQIVLVATTAAHRGDAFASCEFVMDYLKTQAPFWKKEKTDAGERWVDARSTDDAALARWGIEPGNSGAGASPSNADRAEYDE</sequence>
<evidence type="ECO:0000256" key="8">
    <source>
        <dbReference type="ARBA" id="ARBA00029745"/>
    </source>
</evidence>
<evidence type="ECO:0000256" key="9">
    <source>
        <dbReference type="ARBA" id="ARBA00030407"/>
    </source>
</evidence>
<dbReference type="FunFam" id="3.90.1170.40:FF:000001">
    <property type="entry name" value="Molybdopterin synthase catalytic subunit MoaE"/>
    <property type="match status" value="1"/>
</dbReference>
<comment type="similarity">
    <text evidence="2">Belongs to the MoaE family.</text>
</comment>
<dbReference type="CDD" id="cd00756">
    <property type="entry name" value="MoaE"/>
    <property type="match status" value="1"/>
</dbReference>
<feature type="region of interest" description="Disordered" evidence="13">
    <location>
        <begin position="148"/>
        <end position="171"/>
    </location>
</feature>
<dbReference type="GO" id="GO:0006777">
    <property type="term" value="P:Mo-molybdopterin cofactor biosynthetic process"/>
    <property type="evidence" value="ECO:0007669"/>
    <property type="project" value="UniProtKB-KW"/>
</dbReference>
<dbReference type="Pfam" id="PF02391">
    <property type="entry name" value="MoaE"/>
    <property type="match status" value="1"/>
</dbReference>
<evidence type="ECO:0000256" key="10">
    <source>
        <dbReference type="ARBA" id="ARBA00030781"/>
    </source>
</evidence>
<evidence type="ECO:0000256" key="11">
    <source>
        <dbReference type="ARBA" id="ARBA00032474"/>
    </source>
</evidence>
<reference evidence="14 15" key="1">
    <citation type="submission" date="2019-04" db="EMBL/GenBank/DDBJ databases">
        <title>Trinickia sp. 7GSK02, isolated from subtropical forest soil.</title>
        <authorList>
            <person name="Gao Z.-H."/>
            <person name="Qiu L.-H."/>
        </authorList>
    </citation>
    <scope>NUCLEOTIDE SEQUENCE [LARGE SCALE GENOMIC DNA]</scope>
    <source>
        <strain evidence="14 15">7GSK02</strain>
    </source>
</reference>
<evidence type="ECO:0000256" key="1">
    <source>
        <dbReference type="ARBA" id="ARBA00005046"/>
    </source>
</evidence>
<keyword evidence="5 14" id="KW-0808">Transferase</keyword>
<dbReference type="NCBIfam" id="NF007959">
    <property type="entry name" value="PRK10678.1"/>
    <property type="match status" value="1"/>
</dbReference>
<dbReference type="UniPathway" id="UPA00344"/>
<dbReference type="SUPFAM" id="SSF54690">
    <property type="entry name" value="Molybdopterin synthase subunit MoaE"/>
    <property type="match status" value="1"/>
</dbReference>
<dbReference type="GO" id="GO:0030366">
    <property type="term" value="F:molybdopterin synthase activity"/>
    <property type="evidence" value="ECO:0007669"/>
    <property type="project" value="UniProtKB-EC"/>
</dbReference>
<evidence type="ECO:0000256" key="5">
    <source>
        <dbReference type="ARBA" id="ARBA00022679"/>
    </source>
</evidence>
<evidence type="ECO:0000256" key="13">
    <source>
        <dbReference type="SAM" id="MobiDB-lite"/>
    </source>
</evidence>
<dbReference type="RefSeq" id="WP_136893533.1">
    <property type="nucleotide sequence ID" value="NZ_SWJE01000004.1"/>
</dbReference>
<dbReference type="InterPro" id="IPR003448">
    <property type="entry name" value="Mopterin_biosynth_MoaE"/>
</dbReference>
<evidence type="ECO:0000256" key="7">
    <source>
        <dbReference type="ARBA" id="ARBA00026066"/>
    </source>
</evidence>
<comment type="pathway">
    <text evidence="1">Cofactor biosynthesis; molybdopterin biosynthesis.</text>
</comment>
<proteinExistence type="inferred from homology"/>
<comment type="caution">
    <text evidence="14">The sequence shown here is derived from an EMBL/GenBank/DDBJ whole genome shotgun (WGS) entry which is preliminary data.</text>
</comment>
<dbReference type="EC" id="2.8.1.12" evidence="3"/>
<keyword evidence="15" id="KW-1185">Reference proteome</keyword>
<gene>
    <name evidence="14" type="primary">moaE</name>
    <name evidence="14" type="ORF">FAZ69_08630</name>
</gene>
<dbReference type="InterPro" id="IPR036563">
    <property type="entry name" value="MoaE_sf"/>
</dbReference>
<evidence type="ECO:0000256" key="3">
    <source>
        <dbReference type="ARBA" id="ARBA00011950"/>
    </source>
</evidence>
<dbReference type="EMBL" id="SWJE01000004">
    <property type="protein sequence ID" value="TKC90203.1"/>
    <property type="molecule type" value="Genomic_DNA"/>
</dbReference>